<sequence length="598" mass="65928">MKSAIIAALAGLAAATPVELFARGEFCDDWGSETVGAYTIYNNLWGKGNADSGEQCTTNNGEQSDGSISWSAKWTWTGGQGQVKSYPNAVVEIEKKPLADVESIETLWDWSYTGDGLIANVAYDLFTSSTADGDHEYEFMIWLGALGGAGPISETGSPIATVELADSSWKLYKGKNSQMTVFSFVAESDINSFCGDLVDFTDYLVEEQGVSDSQILASVGAGTEPFEGSNAVFTTNNYVASYNDLRELAIKIVTRMRWAIMYDLDNLVIPSPPYLAFKKSHNEEIECDDYYQLPGTMRVYMAITALCLFDTPALLISPETGAHLLGLSDDALYDKVEVVEADRILKMAHLTTIDRTLQQFCGQLALIDDEYATQTESRSGDDTKGQPKEPTSGDDTKRKLKETVAPSGIKASQPSSQSATLNVDTWLVRLPAELQLMVLQHLTFGEVESLRRTCRILRSRISKPVIRELFPGLKFELLSTCYRCLSYDPLRENLIRADESDARYPLANECLDCVSSRGGFVVGRTYTLGTWATVCVCRYCGIPVTSDAAWKEYDFHRLWIPALIAIVGTMQQRPGGPRQADTATVFFIACNLRDRVGF</sequence>
<evidence type="ECO:0000259" key="5">
    <source>
        <dbReference type="PROSITE" id="PS50181"/>
    </source>
</evidence>
<dbReference type="AlphaFoldDB" id="A0A8H4X776"/>
<name>A0A8H4X776_9HYPO</name>
<evidence type="ECO:0000256" key="1">
    <source>
        <dbReference type="ARBA" id="ARBA00005519"/>
    </source>
</evidence>
<dbReference type="GO" id="GO:0000272">
    <property type="term" value="P:polysaccharide catabolic process"/>
    <property type="evidence" value="ECO:0007669"/>
    <property type="project" value="UniProtKB-KW"/>
</dbReference>
<comment type="similarity">
    <text evidence="1 2">Belongs to the glycosyl hydrolase 12 (cellulase H) family.</text>
</comment>
<comment type="caution">
    <text evidence="6">The sequence shown here is derived from an EMBL/GenBank/DDBJ whole genome shotgun (WGS) entry which is preliminary data.</text>
</comment>
<organism evidence="6 7">
    <name type="scientific">Fusarium sarcochroum</name>
    <dbReference type="NCBI Taxonomy" id="1208366"/>
    <lineage>
        <taxon>Eukaryota</taxon>
        <taxon>Fungi</taxon>
        <taxon>Dikarya</taxon>
        <taxon>Ascomycota</taxon>
        <taxon>Pezizomycotina</taxon>
        <taxon>Sordariomycetes</taxon>
        <taxon>Hypocreomycetidae</taxon>
        <taxon>Hypocreales</taxon>
        <taxon>Nectriaceae</taxon>
        <taxon>Fusarium</taxon>
        <taxon>Fusarium lateritium species complex</taxon>
    </lineage>
</organism>
<gene>
    <name evidence="6" type="ORF">FSARC_8444</name>
</gene>
<keyword evidence="2" id="KW-0378">Hydrolase</keyword>
<dbReference type="Pfam" id="PF01670">
    <property type="entry name" value="Glyco_hydro_12"/>
    <property type="match status" value="1"/>
</dbReference>
<dbReference type="PROSITE" id="PS50181">
    <property type="entry name" value="FBOX"/>
    <property type="match status" value="1"/>
</dbReference>
<reference evidence="6" key="1">
    <citation type="journal article" date="2020" name="BMC Genomics">
        <title>Correction to: Identification and distribution of gene clusters required for synthesis of sphingolipid metabolism inhibitors in diverse species of the filamentous fungus Fusarium.</title>
        <authorList>
            <person name="Kim H.S."/>
            <person name="Lohmar J.M."/>
            <person name="Busman M."/>
            <person name="Brown D.W."/>
            <person name="Naumann T.A."/>
            <person name="Divon H.H."/>
            <person name="Lysoe E."/>
            <person name="Uhlig S."/>
            <person name="Proctor R.H."/>
        </authorList>
    </citation>
    <scope>NUCLEOTIDE SEQUENCE</scope>
    <source>
        <strain evidence="6">NRRL 20472</strain>
    </source>
</reference>
<feature type="compositionally biased region" description="Basic and acidic residues" evidence="3">
    <location>
        <begin position="378"/>
        <end position="387"/>
    </location>
</feature>
<keyword evidence="2" id="KW-0119">Carbohydrate metabolism</keyword>
<evidence type="ECO:0000313" key="7">
    <source>
        <dbReference type="Proteomes" id="UP000622797"/>
    </source>
</evidence>
<dbReference type="PANTHER" id="PTHR34002:SF9">
    <property type="entry name" value="XYLOGLUCAN-SPECIFIC ENDO-BETA-1,4-GLUCANASE A"/>
    <property type="match status" value="1"/>
</dbReference>
<evidence type="ECO:0000256" key="3">
    <source>
        <dbReference type="SAM" id="MobiDB-lite"/>
    </source>
</evidence>
<dbReference type="InterPro" id="IPR002594">
    <property type="entry name" value="GH12"/>
</dbReference>
<dbReference type="Pfam" id="PF00646">
    <property type="entry name" value="F-box"/>
    <property type="match status" value="1"/>
</dbReference>
<keyword evidence="7" id="KW-1185">Reference proteome</keyword>
<evidence type="ECO:0000256" key="2">
    <source>
        <dbReference type="RuleBase" id="RU361163"/>
    </source>
</evidence>
<dbReference type="PANTHER" id="PTHR34002">
    <property type="entry name" value="BLR1656 PROTEIN"/>
    <property type="match status" value="1"/>
</dbReference>
<keyword evidence="2" id="KW-0624">Polysaccharide degradation</keyword>
<dbReference type="InterPro" id="IPR001810">
    <property type="entry name" value="F-box_dom"/>
</dbReference>
<protein>
    <recommendedName>
        <fullName evidence="5">F-box domain-containing protein</fullName>
    </recommendedName>
</protein>
<dbReference type="Proteomes" id="UP000622797">
    <property type="component" value="Unassembled WGS sequence"/>
</dbReference>
<proteinExistence type="inferred from homology"/>
<dbReference type="GO" id="GO:0008810">
    <property type="term" value="F:cellulase activity"/>
    <property type="evidence" value="ECO:0007669"/>
    <property type="project" value="InterPro"/>
</dbReference>
<dbReference type="InterPro" id="IPR036047">
    <property type="entry name" value="F-box-like_dom_sf"/>
</dbReference>
<dbReference type="EMBL" id="JABEXW010000464">
    <property type="protein sequence ID" value="KAF4963574.1"/>
    <property type="molecule type" value="Genomic_DNA"/>
</dbReference>
<dbReference type="OrthoDB" id="89349at2759"/>
<evidence type="ECO:0000256" key="4">
    <source>
        <dbReference type="SAM" id="SignalP"/>
    </source>
</evidence>
<dbReference type="InterPro" id="IPR013320">
    <property type="entry name" value="ConA-like_dom_sf"/>
</dbReference>
<dbReference type="SUPFAM" id="SSF49899">
    <property type="entry name" value="Concanavalin A-like lectins/glucanases"/>
    <property type="match status" value="1"/>
</dbReference>
<dbReference type="Gene3D" id="2.60.120.180">
    <property type="match status" value="1"/>
</dbReference>
<dbReference type="InterPro" id="IPR013319">
    <property type="entry name" value="GH11/12"/>
</dbReference>
<evidence type="ECO:0000313" key="6">
    <source>
        <dbReference type="EMBL" id="KAF4963574.1"/>
    </source>
</evidence>
<keyword evidence="4" id="KW-0732">Signal</keyword>
<accession>A0A8H4X776</accession>
<feature type="signal peptide" evidence="4">
    <location>
        <begin position="1"/>
        <end position="15"/>
    </location>
</feature>
<feature type="chain" id="PRO_5034186796" description="F-box domain-containing protein" evidence="4">
    <location>
        <begin position="16"/>
        <end position="598"/>
    </location>
</feature>
<dbReference type="SUPFAM" id="SSF81383">
    <property type="entry name" value="F-box domain"/>
    <property type="match status" value="1"/>
</dbReference>
<keyword evidence="2" id="KW-0326">Glycosidase</keyword>
<feature type="domain" description="F-box" evidence="5">
    <location>
        <begin position="424"/>
        <end position="473"/>
    </location>
</feature>
<feature type="region of interest" description="Disordered" evidence="3">
    <location>
        <begin position="373"/>
        <end position="416"/>
    </location>
</feature>
<reference evidence="6" key="2">
    <citation type="submission" date="2020-05" db="EMBL/GenBank/DDBJ databases">
        <authorList>
            <person name="Kim H.-S."/>
            <person name="Proctor R.H."/>
            <person name="Brown D.W."/>
        </authorList>
    </citation>
    <scope>NUCLEOTIDE SEQUENCE</scope>
    <source>
        <strain evidence="6">NRRL 20472</strain>
    </source>
</reference>